<dbReference type="InterPro" id="IPR027417">
    <property type="entry name" value="P-loop_NTPase"/>
</dbReference>
<keyword evidence="3" id="KW-1185">Reference proteome</keyword>
<dbReference type="InterPro" id="IPR000157">
    <property type="entry name" value="TIR_dom"/>
</dbReference>
<evidence type="ECO:0000313" key="2">
    <source>
        <dbReference type="EMBL" id="PWK13106.1"/>
    </source>
</evidence>
<evidence type="ECO:0000259" key="1">
    <source>
        <dbReference type="PROSITE" id="PS50104"/>
    </source>
</evidence>
<comment type="caution">
    <text evidence="2">The sequence shown here is derived from an EMBL/GenBank/DDBJ whole genome shotgun (WGS) entry which is preliminary data.</text>
</comment>
<sequence>MDMLFLEEVFPSHGYPAHTFVVSTIHRRLCLSLRTAGRSLLVEGSSGLGKTSSLVWAFEELGWGERVEWFSGINRQDHVRLESLLHEVELEPIQCGRVYCIDDFNRLPSALQQRVNEAVLRSVTYGPDADKWVLCGIPTAGRSLLRIPTAVRGRIDRLSFGTRSEALILQQIEKGEEALQINIAQKSELAQAAAGHPQLASLLVQDACIKNQVAARCQVRTDVEVRIPQAIQRVCTGLSTLYGDITREFVKGPSFRRISRAPYFHLLKLVAESPTGSLSLDEVINAHAEATSLRRIVDKPLLQEFLQSGSSAQFQGLIQYDAMSRTMRIEDPKYHWYLQHLDWDSVWKQAGFQKVQFNNKYDFALSFSGSDREVASLIFERLDQAEVSVFYDRNEQHYLLGEDVAAYIGPVYRQESQFVVALLSHEYRRREWTMFEYEQFKHRDSNVITVWLEDIEDELFEPLKKFGHFRAEFFRTWDDLAQEVSKVLLRKLEEQRV</sequence>
<accession>A0A316D8I9</accession>
<feature type="domain" description="TIR" evidence="1">
    <location>
        <begin position="359"/>
        <end position="492"/>
    </location>
</feature>
<dbReference type="PROSITE" id="PS50104">
    <property type="entry name" value="TIR"/>
    <property type="match status" value="1"/>
</dbReference>
<evidence type="ECO:0000313" key="3">
    <source>
        <dbReference type="Proteomes" id="UP000245634"/>
    </source>
</evidence>
<reference evidence="2 3" key="1">
    <citation type="submission" date="2018-05" db="EMBL/GenBank/DDBJ databases">
        <title>Genomic Encyclopedia of Type Strains, Phase IV (KMG-IV): sequencing the most valuable type-strain genomes for metagenomic binning, comparative biology and taxonomic classification.</title>
        <authorList>
            <person name="Goeker M."/>
        </authorList>
    </citation>
    <scope>NUCLEOTIDE SEQUENCE [LARGE SCALE GENOMIC DNA]</scope>
    <source>
        <strain evidence="2 3">DSM 18773</strain>
    </source>
</reference>
<dbReference type="SUPFAM" id="SSF52200">
    <property type="entry name" value="Toll/Interleukin receptor TIR domain"/>
    <property type="match status" value="1"/>
</dbReference>
<dbReference type="EMBL" id="QGGL01000008">
    <property type="protein sequence ID" value="PWK13106.1"/>
    <property type="molecule type" value="Genomic_DNA"/>
</dbReference>
<name>A0A316D8I9_9BACL</name>
<organism evidence="2 3">
    <name type="scientific">Tumebacillus permanentifrigoris</name>
    <dbReference type="NCBI Taxonomy" id="378543"/>
    <lineage>
        <taxon>Bacteria</taxon>
        <taxon>Bacillati</taxon>
        <taxon>Bacillota</taxon>
        <taxon>Bacilli</taxon>
        <taxon>Bacillales</taxon>
        <taxon>Alicyclobacillaceae</taxon>
        <taxon>Tumebacillus</taxon>
    </lineage>
</organism>
<dbReference type="InterPro" id="IPR035897">
    <property type="entry name" value="Toll_tir_struct_dom_sf"/>
</dbReference>
<dbReference type="Proteomes" id="UP000245634">
    <property type="component" value="Unassembled WGS sequence"/>
</dbReference>
<dbReference type="SUPFAM" id="SSF52540">
    <property type="entry name" value="P-loop containing nucleoside triphosphate hydrolases"/>
    <property type="match status" value="1"/>
</dbReference>
<dbReference type="Gene3D" id="3.40.50.10140">
    <property type="entry name" value="Toll/interleukin-1 receptor homology (TIR) domain"/>
    <property type="match status" value="1"/>
</dbReference>
<proteinExistence type="predicted"/>
<dbReference type="GO" id="GO:0007165">
    <property type="term" value="P:signal transduction"/>
    <property type="evidence" value="ECO:0007669"/>
    <property type="project" value="InterPro"/>
</dbReference>
<dbReference type="Pfam" id="PF13676">
    <property type="entry name" value="TIR_2"/>
    <property type="match status" value="1"/>
</dbReference>
<dbReference type="RefSeq" id="WP_170119412.1">
    <property type="nucleotide sequence ID" value="NZ_QGGL01000008.1"/>
</dbReference>
<protein>
    <submittedName>
        <fullName evidence="2">TIR domain-containing protein</fullName>
    </submittedName>
</protein>
<dbReference type="AlphaFoldDB" id="A0A316D8I9"/>
<gene>
    <name evidence="2" type="ORF">C7459_108126</name>
</gene>